<protein>
    <submittedName>
        <fullName evidence="1">Uncharacterized protein</fullName>
    </submittedName>
</protein>
<dbReference type="Proteomes" id="UP000233120">
    <property type="component" value="Unassembled WGS sequence"/>
</dbReference>
<sequence length="73" mass="8309">MINAESPTSTPTEFPARKCQKCFSREPKLNQEEPREEAGREEGAFPAPRFLKCRSDTYIGVHVLYLSINISVH</sequence>
<dbReference type="Ensembl" id="ENSMNET00000026920.1">
    <property type="protein sequence ID" value="ENSMNEP00000005394.1"/>
    <property type="gene ID" value="ENSMNEG00000024605.1"/>
</dbReference>
<evidence type="ECO:0000313" key="2">
    <source>
        <dbReference type="Proteomes" id="UP000233120"/>
    </source>
</evidence>
<evidence type="ECO:0000313" key="1">
    <source>
        <dbReference type="Ensembl" id="ENSMNEP00000005394.1"/>
    </source>
</evidence>
<reference evidence="1" key="2">
    <citation type="submission" date="2025-09" db="UniProtKB">
        <authorList>
            <consortium name="Ensembl"/>
        </authorList>
    </citation>
    <scope>IDENTIFICATION</scope>
</reference>
<dbReference type="AlphaFoldDB" id="A0A2K6B1U8"/>
<dbReference type="GeneTree" id="ENSGT00990000205037"/>
<dbReference type="Bgee" id="ENSMNEG00000024605">
    <property type="expression patterns" value="Expressed in pituitary gland and 12 other cell types or tissues"/>
</dbReference>
<accession>A0A2K6B1U8</accession>
<keyword evidence="2" id="KW-1185">Reference proteome</keyword>
<name>A0A2K6B1U8_MACNE</name>
<organism evidence="1 2">
    <name type="scientific">Macaca nemestrina</name>
    <name type="common">Pig-tailed macaque</name>
    <dbReference type="NCBI Taxonomy" id="9545"/>
    <lineage>
        <taxon>Eukaryota</taxon>
        <taxon>Metazoa</taxon>
        <taxon>Chordata</taxon>
        <taxon>Craniata</taxon>
        <taxon>Vertebrata</taxon>
        <taxon>Euteleostomi</taxon>
        <taxon>Mammalia</taxon>
        <taxon>Eutheria</taxon>
        <taxon>Euarchontoglires</taxon>
        <taxon>Primates</taxon>
        <taxon>Haplorrhini</taxon>
        <taxon>Catarrhini</taxon>
        <taxon>Cercopithecidae</taxon>
        <taxon>Cercopithecinae</taxon>
        <taxon>Macaca</taxon>
    </lineage>
</organism>
<proteinExistence type="predicted"/>
<reference evidence="1" key="1">
    <citation type="submission" date="2025-08" db="UniProtKB">
        <authorList>
            <consortium name="Ensembl"/>
        </authorList>
    </citation>
    <scope>IDENTIFICATION</scope>
</reference>